<feature type="domain" description="WRKY" evidence="6">
    <location>
        <begin position="109"/>
        <end position="174"/>
    </location>
</feature>
<dbReference type="PROSITE" id="PS50811">
    <property type="entry name" value="WRKY"/>
    <property type="match status" value="1"/>
</dbReference>
<evidence type="ECO:0000256" key="4">
    <source>
        <dbReference type="ARBA" id="ARBA00023163"/>
    </source>
</evidence>
<dbReference type="PANTHER" id="PTHR12725:SF82">
    <property type="entry name" value="HALOACID DEHALOGENASE-LIKE HYDROLASE (HAD) SUPERFAMILY PROTEIN"/>
    <property type="match status" value="1"/>
</dbReference>
<keyword evidence="8" id="KW-1185">Reference proteome</keyword>
<dbReference type="SUPFAM" id="SSF56784">
    <property type="entry name" value="HAD-like"/>
    <property type="match status" value="1"/>
</dbReference>
<dbReference type="EMBL" id="JAGYWB010000009">
    <property type="protein sequence ID" value="KAI0509815.1"/>
    <property type="molecule type" value="Genomic_DNA"/>
</dbReference>
<protein>
    <recommendedName>
        <fullName evidence="6">WRKY domain-containing protein</fullName>
    </recommendedName>
</protein>
<dbReference type="InterPro" id="IPR023214">
    <property type="entry name" value="HAD_sf"/>
</dbReference>
<dbReference type="InterPro" id="IPR010237">
    <property type="entry name" value="Pyr-5-nucltdase"/>
</dbReference>
<evidence type="ECO:0000313" key="8">
    <source>
        <dbReference type="Proteomes" id="UP000829196"/>
    </source>
</evidence>
<evidence type="ECO:0000313" key="7">
    <source>
        <dbReference type="EMBL" id="KAI0509815.1"/>
    </source>
</evidence>
<dbReference type="GO" id="GO:0043565">
    <property type="term" value="F:sequence-specific DNA binding"/>
    <property type="evidence" value="ECO:0007669"/>
    <property type="project" value="InterPro"/>
</dbReference>
<dbReference type="Gene3D" id="3.40.50.1000">
    <property type="entry name" value="HAD superfamily/HAD-like"/>
    <property type="match status" value="1"/>
</dbReference>
<keyword evidence="5" id="KW-0539">Nucleus</keyword>
<dbReference type="Pfam" id="PF03106">
    <property type="entry name" value="WRKY"/>
    <property type="match status" value="1"/>
</dbReference>
<dbReference type="OrthoDB" id="1065058at2759"/>
<dbReference type="InterPro" id="IPR006439">
    <property type="entry name" value="HAD-SF_hydro_IA"/>
</dbReference>
<accession>A0A8T3BCW8</accession>
<dbReference type="Gene3D" id="2.20.25.80">
    <property type="entry name" value="WRKY domain"/>
    <property type="match status" value="1"/>
</dbReference>
<evidence type="ECO:0000259" key="6">
    <source>
        <dbReference type="PROSITE" id="PS50811"/>
    </source>
</evidence>
<evidence type="ECO:0000256" key="5">
    <source>
        <dbReference type="ARBA" id="ARBA00023242"/>
    </source>
</evidence>
<dbReference type="NCBIfam" id="TIGR01509">
    <property type="entry name" value="HAD-SF-IA-v3"/>
    <property type="match status" value="1"/>
</dbReference>
<dbReference type="SUPFAM" id="SSF118290">
    <property type="entry name" value="WRKY DNA-binding domain"/>
    <property type="match status" value="1"/>
</dbReference>
<evidence type="ECO:0000256" key="2">
    <source>
        <dbReference type="ARBA" id="ARBA00023015"/>
    </source>
</evidence>
<dbReference type="InterPro" id="IPR036412">
    <property type="entry name" value="HAD-like_sf"/>
</dbReference>
<sequence>MMNELEELNRVERSIGDQTGEEFTMQDLLYSSDLPLLPPWKLTEREPLSPSKLISKMLHGSPMKAGMSMSCSNGEFDGLSNYRPAIALPEKGLTAKMENKYTLRIKTYGINGVADDGYKWRKYGQKSIKNSPNPRSYYRCTNPRCNAKRQVERSTEDPDMLIITYEGLHLHYTYSHFLHSQAHDLSVTKKPKTNSVDVQPRLFDQDQQLQSIVLQEPLIIGRDGQQDNLVEVEGFGNSAMGDEIMQEETLYNNNNKNNRHCSQGLLEDIVPLMVRKPSSPTTSSNEPSYPCQASSPSYSSSLCWTPETFHFAESVLSSIVLYLIAMDYEGGYCPAKMQKYDCLLFDLDDTLYPLNSGLATQCRKNIGDYMVEKLGIEESRISDMCNLLYKNYGTTMAGLRAIGYRFDYDEYHSFVHGRLPYGNLKPDFVLRNILLSIPIRKVIFTNADKIHATKVLRKLCLEDCFEGIICFETLNSPEENSASNYKPENTKSYIFDIIDHSSRAQPNTELPAPPILCKPSESAMIRALEIAKIDPNRTIFFEDSIRNIQAGKRIGLDTVLVGNSQRVKGVDHALVSLHNMKEALPELWKEGERSGNVRYAEKIAIETPVIA</sequence>
<name>A0A8T3BCW8_DENNO</name>
<organism evidence="7 8">
    <name type="scientific">Dendrobium nobile</name>
    <name type="common">Orchid</name>
    <dbReference type="NCBI Taxonomy" id="94219"/>
    <lineage>
        <taxon>Eukaryota</taxon>
        <taxon>Viridiplantae</taxon>
        <taxon>Streptophyta</taxon>
        <taxon>Embryophyta</taxon>
        <taxon>Tracheophyta</taxon>
        <taxon>Spermatophyta</taxon>
        <taxon>Magnoliopsida</taxon>
        <taxon>Liliopsida</taxon>
        <taxon>Asparagales</taxon>
        <taxon>Orchidaceae</taxon>
        <taxon>Epidendroideae</taxon>
        <taxon>Malaxideae</taxon>
        <taxon>Dendrobiinae</taxon>
        <taxon>Dendrobium</taxon>
    </lineage>
</organism>
<dbReference type="InterPro" id="IPR036576">
    <property type="entry name" value="WRKY_dom_sf"/>
</dbReference>
<dbReference type="InterPro" id="IPR003657">
    <property type="entry name" value="WRKY_dom"/>
</dbReference>
<keyword evidence="4" id="KW-0804">Transcription</keyword>
<comment type="caution">
    <text evidence="7">The sequence shown here is derived from an EMBL/GenBank/DDBJ whole genome shotgun (WGS) entry which is preliminary data.</text>
</comment>
<dbReference type="SFLD" id="SFLDG01129">
    <property type="entry name" value="C1.5:_HAD__Beta-PGM__Phosphata"/>
    <property type="match status" value="1"/>
</dbReference>
<dbReference type="SFLD" id="SFLDS00003">
    <property type="entry name" value="Haloacid_Dehalogenase"/>
    <property type="match status" value="1"/>
</dbReference>
<dbReference type="Gene3D" id="1.10.150.450">
    <property type="match status" value="1"/>
</dbReference>
<dbReference type="Pfam" id="PF00702">
    <property type="entry name" value="Hydrolase"/>
    <property type="match status" value="1"/>
</dbReference>
<evidence type="ECO:0000256" key="1">
    <source>
        <dbReference type="ARBA" id="ARBA00004123"/>
    </source>
</evidence>
<reference evidence="7" key="1">
    <citation type="journal article" date="2022" name="Front. Genet.">
        <title>Chromosome-Scale Assembly of the Dendrobium nobile Genome Provides Insights Into the Molecular Mechanism of the Biosynthesis of the Medicinal Active Ingredient of Dendrobium.</title>
        <authorList>
            <person name="Xu Q."/>
            <person name="Niu S.-C."/>
            <person name="Li K.-L."/>
            <person name="Zheng P.-J."/>
            <person name="Zhang X.-J."/>
            <person name="Jia Y."/>
            <person name="Liu Y."/>
            <person name="Niu Y.-X."/>
            <person name="Yu L.-H."/>
            <person name="Chen D.-F."/>
            <person name="Zhang G.-Q."/>
        </authorList>
    </citation>
    <scope>NUCLEOTIDE SEQUENCE</scope>
    <source>
        <tissue evidence="7">Leaf</tissue>
    </source>
</reference>
<keyword evidence="3" id="KW-0238">DNA-binding</keyword>
<proteinExistence type="predicted"/>
<dbReference type="SMR" id="A0A8T3BCW8"/>
<dbReference type="AlphaFoldDB" id="A0A8T3BCW8"/>
<dbReference type="GO" id="GO:0005634">
    <property type="term" value="C:nucleus"/>
    <property type="evidence" value="ECO:0007669"/>
    <property type="project" value="UniProtKB-SubCell"/>
</dbReference>
<dbReference type="SFLD" id="SFLDG01132">
    <property type="entry name" value="C1.5.3:_5'-Nucleotidase_Like"/>
    <property type="match status" value="1"/>
</dbReference>
<dbReference type="PANTHER" id="PTHR12725">
    <property type="entry name" value="HALOACID DEHALOGENASE-LIKE HYDROLASE"/>
    <property type="match status" value="1"/>
</dbReference>
<dbReference type="GO" id="GO:0003700">
    <property type="term" value="F:DNA-binding transcription factor activity"/>
    <property type="evidence" value="ECO:0007669"/>
    <property type="project" value="InterPro"/>
</dbReference>
<gene>
    <name evidence="7" type="ORF">KFK09_010412</name>
</gene>
<dbReference type="NCBIfam" id="TIGR01993">
    <property type="entry name" value="Pyr-5-nucltdase"/>
    <property type="match status" value="1"/>
</dbReference>
<comment type="subcellular location">
    <subcellularLocation>
        <location evidence="1">Nucleus</location>
    </subcellularLocation>
</comment>
<keyword evidence="2" id="KW-0805">Transcription regulation</keyword>
<evidence type="ECO:0000256" key="3">
    <source>
        <dbReference type="ARBA" id="ARBA00023125"/>
    </source>
</evidence>
<dbReference type="Proteomes" id="UP000829196">
    <property type="component" value="Unassembled WGS sequence"/>
</dbReference>
<dbReference type="SMART" id="SM00774">
    <property type="entry name" value="WRKY"/>
    <property type="match status" value="1"/>
</dbReference>